<organism evidence="17 18">
    <name type="scientific">Lysobacter gummosus</name>
    <dbReference type="NCBI Taxonomy" id="262324"/>
    <lineage>
        <taxon>Bacteria</taxon>
        <taxon>Pseudomonadati</taxon>
        <taxon>Pseudomonadota</taxon>
        <taxon>Gammaproteobacteria</taxon>
        <taxon>Lysobacterales</taxon>
        <taxon>Lysobacteraceae</taxon>
        <taxon>Lysobacter</taxon>
    </lineage>
</organism>
<dbReference type="PROSITE" id="PS52016">
    <property type="entry name" value="TONB_DEPENDENT_REC_3"/>
    <property type="match status" value="1"/>
</dbReference>
<sequence>MHKQHLALAVLAALAAQPSLSRAQSAPAEPAPAPQAAADEPTAATTLDAIEVTAQHRRENAQKIPLAVSVVGAESLERINATDISALATLVPSVTFSAGNELRNNSIRIRGVGTDVFSTGVEPSVSTVVDGVVLQRPGSAFSDLGDIERVEVLRGPQGTLFGKNSSAGVVNVITRAPDFDGTTGEVSALLAQDNERRINGSVSGPLAPNLAYRFAGFYRTQDGNVRNRASGDSVNDQEAYGARGKLAWRSSDERSGVTLSADYSRLDADCCALPLIRASNNPRSPVTGTPVGRGNDQVNNDVSPFVRQKNYGASLTADIGLGDYTLTSITAWRKFANDSNVDLDDTQARLIRSNRNLESSRTTTQELRLASPTGGRFDYVVGLYYFDGSVYNSLDRRGLNLGAVALIAPDGGIVPIVPGDEAVLAGHSRVDTRNASLFGQANWHLSDRFTVTGGLRYLDEKQTLRFVRPVSGFFNGSNQPATNPAFGPVTGRYGDRATIGKLSATYEFTPKITGYLSYSTGYKSEGIAATLGLTAAQFAAGPAPAETSSQFEAGLKTQLFDDMLRLNLTGFRTRFDDYQAQTFNAATGLVVLTSAGTVAIDGVEAEFVLRPNLYFSLSGGATYLDARFQDVPNGPCYSGQTAAQGCVSAGAGRPAVQDLDGKPFMNAPKWRYTLGARLEGPLSGRLDGYLQADYRWQDRVVFDISQNPDMLQDAYGVADLSAGLIWDGGKYELGVFVKNLFDEQYAANIMAVSGAAGANAYAQQLARDFRRYGGLTFRVRF</sequence>
<evidence type="ECO:0000256" key="2">
    <source>
        <dbReference type="ARBA" id="ARBA00022448"/>
    </source>
</evidence>
<keyword evidence="6" id="KW-0408">Iron</keyword>
<dbReference type="PANTHER" id="PTHR32552">
    <property type="entry name" value="FERRICHROME IRON RECEPTOR-RELATED"/>
    <property type="match status" value="1"/>
</dbReference>
<feature type="region of interest" description="Disordered" evidence="13">
    <location>
        <begin position="22"/>
        <end position="41"/>
    </location>
</feature>
<evidence type="ECO:0000256" key="8">
    <source>
        <dbReference type="ARBA" id="ARBA00023077"/>
    </source>
</evidence>
<dbReference type="Pfam" id="PF00593">
    <property type="entry name" value="TonB_dep_Rec_b-barrel"/>
    <property type="match status" value="1"/>
</dbReference>
<evidence type="ECO:0000256" key="14">
    <source>
        <dbReference type="SAM" id="SignalP"/>
    </source>
</evidence>
<feature type="chain" id="PRO_5045621510" evidence="14">
    <location>
        <begin position="24"/>
        <end position="781"/>
    </location>
</feature>
<dbReference type="SUPFAM" id="SSF56935">
    <property type="entry name" value="Porins"/>
    <property type="match status" value="1"/>
</dbReference>
<dbReference type="InterPro" id="IPR012910">
    <property type="entry name" value="Plug_dom"/>
</dbReference>
<evidence type="ECO:0000256" key="3">
    <source>
        <dbReference type="ARBA" id="ARBA00022452"/>
    </source>
</evidence>
<keyword evidence="5 11" id="KW-0812">Transmembrane</keyword>
<evidence type="ECO:0000313" key="18">
    <source>
        <dbReference type="Proteomes" id="UP000829194"/>
    </source>
</evidence>
<gene>
    <name evidence="17" type="ORF">MOV92_07710</name>
</gene>
<evidence type="ECO:0000256" key="11">
    <source>
        <dbReference type="PROSITE-ProRule" id="PRU01360"/>
    </source>
</evidence>
<feature type="domain" description="TonB-dependent receptor plug" evidence="16">
    <location>
        <begin position="61"/>
        <end position="169"/>
    </location>
</feature>
<evidence type="ECO:0000256" key="9">
    <source>
        <dbReference type="ARBA" id="ARBA00023136"/>
    </source>
</evidence>
<keyword evidence="17" id="KW-0675">Receptor</keyword>
<keyword evidence="9 11" id="KW-0472">Membrane</keyword>
<keyword evidence="10 11" id="KW-0998">Cell outer membrane</keyword>
<evidence type="ECO:0000256" key="13">
    <source>
        <dbReference type="SAM" id="MobiDB-lite"/>
    </source>
</evidence>
<evidence type="ECO:0000256" key="10">
    <source>
        <dbReference type="ARBA" id="ARBA00023237"/>
    </source>
</evidence>
<keyword evidence="14" id="KW-0732">Signal</keyword>
<evidence type="ECO:0000256" key="1">
    <source>
        <dbReference type="ARBA" id="ARBA00004571"/>
    </source>
</evidence>
<keyword evidence="18" id="KW-1185">Reference proteome</keyword>
<keyword evidence="4" id="KW-0410">Iron transport</keyword>
<keyword evidence="8 12" id="KW-0798">TonB box</keyword>
<protein>
    <submittedName>
        <fullName evidence="17">TonB-dependent receptor</fullName>
    </submittedName>
</protein>
<comment type="subcellular location">
    <subcellularLocation>
        <location evidence="1 11">Cell outer membrane</location>
        <topology evidence="1 11">Multi-pass membrane protein</topology>
    </subcellularLocation>
</comment>
<evidence type="ECO:0000256" key="7">
    <source>
        <dbReference type="ARBA" id="ARBA00023065"/>
    </source>
</evidence>
<evidence type="ECO:0000259" key="16">
    <source>
        <dbReference type="Pfam" id="PF07715"/>
    </source>
</evidence>
<evidence type="ECO:0000256" key="5">
    <source>
        <dbReference type="ARBA" id="ARBA00022692"/>
    </source>
</evidence>
<dbReference type="InterPro" id="IPR036942">
    <property type="entry name" value="Beta-barrel_TonB_sf"/>
</dbReference>
<comment type="similarity">
    <text evidence="11 12">Belongs to the TonB-dependent receptor family.</text>
</comment>
<keyword evidence="7" id="KW-0406">Ion transport</keyword>
<dbReference type="Pfam" id="PF07715">
    <property type="entry name" value="Plug"/>
    <property type="match status" value="1"/>
</dbReference>
<dbReference type="InterPro" id="IPR039426">
    <property type="entry name" value="TonB-dep_rcpt-like"/>
</dbReference>
<evidence type="ECO:0000256" key="12">
    <source>
        <dbReference type="RuleBase" id="RU003357"/>
    </source>
</evidence>
<reference evidence="17 18" key="1">
    <citation type="submission" date="2022-03" db="EMBL/GenBank/DDBJ databases">
        <title>Complete genome sequence of Lysobacter capsici VKM B-2533 and Lysobacter gummosus 10.1.1, promising sources of lytic agents.</title>
        <authorList>
            <person name="Tarlachkov S.V."/>
            <person name="Kudryakova I.V."/>
            <person name="Afoshin A.S."/>
            <person name="Leontyevskaya E.A."/>
            <person name="Leontyevskaya N.V."/>
        </authorList>
    </citation>
    <scope>NUCLEOTIDE SEQUENCE [LARGE SCALE GENOMIC DNA]</scope>
    <source>
        <strain evidence="17 18">10.1.1</strain>
    </source>
</reference>
<evidence type="ECO:0000259" key="15">
    <source>
        <dbReference type="Pfam" id="PF00593"/>
    </source>
</evidence>
<dbReference type="PANTHER" id="PTHR32552:SF81">
    <property type="entry name" value="TONB-DEPENDENT OUTER MEMBRANE RECEPTOR"/>
    <property type="match status" value="1"/>
</dbReference>
<dbReference type="Gene3D" id="2.40.170.20">
    <property type="entry name" value="TonB-dependent receptor, beta-barrel domain"/>
    <property type="match status" value="1"/>
</dbReference>
<dbReference type="InterPro" id="IPR000531">
    <property type="entry name" value="Beta-barrel_TonB"/>
</dbReference>
<dbReference type="CDD" id="cd01347">
    <property type="entry name" value="ligand_gated_channel"/>
    <property type="match status" value="1"/>
</dbReference>
<feature type="signal peptide" evidence="14">
    <location>
        <begin position="1"/>
        <end position="23"/>
    </location>
</feature>
<feature type="domain" description="TonB-dependent receptor-like beta-barrel" evidence="15">
    <location>
        <begin position="267"/>
        <end position="740"/>
    </location>
</feature>
<keyword evidence="2 11" id="KW-0813">Transport</keyword>
<name>A0ABY3XHM6_9GAMM</name>
<accession>A0ABY3XHM6</accession>
<dbReference type="RefSeq" id="WP_057942291.1">
    <property type="nucleotide sequence ID" value="NZ_CP011131.1"/>
</dbReference>
<keyword evidence="3 11" id="KW-1134">Transmembrane beta strand</keyword>
<evidence type="ECO:0000256" key="4">
    <source>
        <dbReference type="ARBA" id="ARBA00022496"/>
    </source>
</evidence>
<dbReference type="EMBL" id="CP093547">
    <property type="protein sequence ID" value="UNP31122.1"/>
    <property type="molecule type" value="Genomic_DNA"/>
</dbReference>
<evidence type="ECO:0000256" key="6">
    <source>
        <dbReference type="ARBA" id="ARBA00023004"/>
    </source>
</evidence>
<evidence type="ECO:0000313" key="17">
    <source>
        <dbReference type="EMBL" id="UNP31122.1"/>
    </source>
</evidence>
<dbReference type="Proteomes" id="UP000829194">
    <property type="component" value="Chromosome"/>
</dbReference>
<proteinExistence type="inferred from homology"/>